<proteinExistence type="predicted"/>
<keyword evidence="1" id="KW-0328">Glycosyltransferase</keyword>
<dbReference type="PANTHER" id="PTHR11183">
    <property type="entry name" value="GLYCOGENIN SUBFAMILY MEMBER"/>
    <property type="match status" value="1"/>
</dbReference>
<protein>
    <submittedName>
        <fullName evidence="1">N-acetylglucosaminyltransferase</fullName>
    </submittedName>
</protein>
<dbReference type="OrthoDB" id="2014201at2759"/>
<dbReference type="InterPro" id="IPR050587">
    <property type="entry name" value="GNT1/Glycosyltrans_8"/>
</dbReference>
<evidence type="ECO:0000313" key="1">
    <source>
        <dbReference type="EMBL" id="CAF9907150.1"/>
    </source>
</evidence>
<sequence>MYPSSFEIESAVATSESPESNLLRKARDLYGAVLEPIVVQKRASKDPTWAESYTKLLAFNQTQYERVISLDSDSTVLQSMDELFFLPKAPVAIPRSYWLPQDEPVKVSSQLIVIQPSKKEFARVQKAIASAGDDDYDMEIFNSLYKDSALILPHRTYDLLTQVL</sequence>
<name>A0A8H3I4L6_9LECA</name>
<keyword evidence="1" id="KW-0808">Transferase</keyword>
<dbReference type="EMBL" id="CAJPDS010000005">
    <property type="protein sequence ID" value="CAF9907150.1"/>
    <property type="molecule type" value="Genomic_DNA"/>
</dbReference>
<dbReference type="Proteomes" id="UP000664521">
    <property type="component" value="Unassembled WGS sequence"/>
</dbReference>
<dbReference type="AlphaFoldDB" id="A0A8H3I4L6"/>
<comment type="caution">
    <text evidence="1">The sequence shown here is derived from an EMBL/GenBank/DDBJ whole genome shotgun (WGS) entry which is preliminary data.</text>
</comment>
<dbReference type="InterPro" id="IPR029044">
    <property type="entry name" value="Nucleotide-diphossugar_trans"/>
</dbReference>
<dbReference type="GO" id="GO:0016757">
    <property type="term" value="F:glycosyltransferase activity"/>
    <property type="evidence" value="ECO:0007669"/>
    <property type="project" value="UniProtKB-KW"/>
</dbReference>
<organism evidence="1 2">
    <name type="scientific">Heterodermia speciosa</name>
    <dbReference type="NCBI Taxonomy" id="116794"/>
    <lineage>
        <taxon>Eukaryota</taxon>
        <taxon>Fungi</taxon>
        <taxon>Dikarya</taxon>
        <taxon>Ascomycota</taxon>
        <taxon>Pezizomycotina</taxon>
        <taxon>Lecanoromycetes</taxon>
        <taxon>OSLEUM clade</taxon>
        <taxon>Lecanoromycetidae</taxon>
        <taxon>Caliciales</taxon>
        <taxon>Physciaceae</taxon>
        <taxon>Heterodermia</taxon>
    </lineage>
</organism>
<evidence type="ECO:0000313" key="2">
    <source>
        <dbReference type="Proteomes" id="UP000664521"/>
    </source>
</evidence>
<dbReference type="Gene3D" id="3.90.550.10">
    <property type="entry name" value="Spore Coat Polysaccharide Biosynthesis Protein SpsA, Chain A"/>
    <property type="match status" value="1"/>
</dbReference>
<gene>
    <name evidence="1" type="primary">GNT1_3</name>
    <name evidence="1" type="ORF">HETSPECPRED_007052</name>
</gene>
<accession>A0A8H3I4L6</accession>
<keyword evidence="2" id="KW-1185">Reference proteome</keyword>
<reference evidence="1" key="1">
    <citation type="submission" date="2021-03" db="EMBL/GenBank/DDBJ databases">
        <authorList>
            <person name="Tagirdzhanova G."/>
        </authorList>
    </citation>
    <scope>NUCLEOTIDE SEQUENCE</scope>
</reference>
<dbReference type="SUPFAM" id="SSF53448">
    <property type="entry name" value="Nucleotide-diphospho-sugar transferases"/>
    <property type="match status" value="1"/>
</dbReference>